<dbReference type="Proteomes" id="UP000325440">
    <property type="component" value="Unassembled WGS sequence"/>
</dbReference>
<keyword evidence="2" id="KW-1133">Transmembrane helix</keyword>
<feature type="compositionally biased region" description="Low complexity" evidence="1">
    <location>
        <begin position="488"/>
        <end position="528"/>
    </location>
</feature>
<feature type="transmembrane region" description="Helical" evidence="2">
    <location>
        <begin position="584"/>
        <end position="604"/>
    </location>
</feature>
<feature type="compositionally biased region" description="Polar residues" evidence="1">
    <location>
        <begin position="681"/>
        <end position="696"/>
    </location>
</feature>
<dbReference type="OrthoDB" id="8197228at2759"/>
<keyword evidence="2" id="KW-0812">Transmembrane</keyword>
<evidence type="ECO:0000313" key="4">
    <source>
        <dbReference type="Proteomes" id="UP000325440"/>
    </source>
</evidence>
<evidence type="ECO:0000256" key="2">
    <source>
        <dbReference type="SAM" id="Phobius"/>
    </source>
</evidence>
<proteinExistence type="predicted"/>
<keyword evidence="2" id="KW-0472">Membrane</keyword>
<name>A0A5E4MUD8_9HEMI</name>
<dbReference type="EMBL" id="CABPRJ010001078">
    <property type="protein sequence ID" value="VVC35159.1"/>
    <property type="molecule type" value="Genomic_DNA"/>
</dbReference>
<feature type="region of interest" description="Disordered" evidence="1">
    <location>
        <begin position="754"/>
        <end position="778"/>
    </location>
</feature>
<sequence>MPGNLFNYLYPSNPTQTLPAQVASTFIHGGNVIYGLTYENNGNGSNKVKLLIKPLYPAKAYEYDMGFSILDEFKDQVSLALVKHSPETDKIAVILPEEATNKQGKKYIEGLLFNTYEINLSISGPVVKQLDTVALQKNINSKSLANEGNSYFQPKVTQVEVTKARGKVEHGIVVTANNLKEKTAVAWYLKQNKNGEFKALIGTEGIIERNLFKLSDSNSEFALNGNTLLHSQTSQQIVDNHKVETTNIFTFNIAEAVKEIKNGKGINKNEYLLNHDHNTALFSSKDKIRCLQYMAQNKKFAFLESNTLHICSLNNIGEKPTIYEFQGPIEQLYIEENDQGNIIATAVSEGNIIVVHIDHATQQPTYEIKPINTIQNLNDFLNIIHGQLPPNIASSTTVATTLTPATTTAAPTIATKQSTTPITVTTSKSTPDEITVITKQSTTPTQAATTAASTAVEEQPTTPITVTTSKSTPDEITVVTKQSTTPGATIKRTTAAAAATTKPTTAKKQSIPPTQAATTAAEEQPTTPIRYIIPTTVAVSERTANPTAAQELPTTSPYTMAGRTTQASLLGIAGKSNNNGGVTALSTVGAIGVAGLLTFGIWIYNKYRRSRNVSESTYELNNMECGSSNRASTHDPSDHSNSLKDVTSIATDHQSIGPSKCNSDEESTSLNKVSTRDSSDHSNSLENVSSISTDSNDGPLVEVSARDSSSSKEGSTISLLGRISTRNSSSSLSLEEDPLSIALMGCYGNSSILSNRSSTTSQSMTGVEVDNFSDKSRV</sequence>
<feature type="region of interest" description="Disordered" evidence="1">
    <location>
        <begin position="650"/>
        <end position="716"/>
    </location>
</feature>
<evidence type="ECO:0000256" key="1">
    <source>
        <dbReference type="SAM" id="MobiDB-lite"/>
    </source>
</evidence>
<gene>
    <name evidence="3" type="ORF">CINCED_3A012831</name>
</gene>
<feature type="compositionally biased region" description="Polar residues" evidence="1">
    <location>
        <begin position="706"/>
        <end position="716"/>
    </location>
</feature>
<dbReference type="AlphaFoldDB" id="A0A5E4MUD8"/>
<evidence type="ECO:0000313" key="3">
    <source>
        <dbReference type="EMBL" id="VVC35159.1"/>
    </source>
</evidence>
<feature type="region of interest" description="Disordered" evidence="1">
    <location>
        <begin position="440"/>
        <end position="465"/>
    </location>
</feature>
<reference evidence="3 4" key="1">
    <citation type="submission" date="2019-08" db="EMBL/GenBank/DDBJ databases">
        <authorList>
            <person name="Alioto T."/>
            <person name="Alioto T."/>
            <person name="Gomez Garrido J."/>
        </authorList>
    </citation>
    <scope>NUCLEOTIDE SEQUENCE [LARGE SCALE GENOMIC DNA]</scope>
</reference>
<organism evidence="3 4">
    <name type="scientific">Cinara cedri</name>
    <dbReference type="NCBI Taxonomy" id="506608"/>
    <lineage>
        <taxon>Eukaryota</taxon>
        <taxon>Metazoa</taxon>
        <taxon>Ecdysozoa</taxon>
        <taxon>Arthropoda</taxon>
        <taxon>Hexapoda</taxon>
        <taxon>Insecta</taxon>
        <taxon>Pterygota</taxon>
        <taxon>Neoptera</taxon>
        <taxon>Paraneoptera</taxon>
        <taxon>Hemiptera</taxon>
        <taxon>Sternorrhyncha</taxon>
        <taxon>Aphidomorpha</taxon>
        <taxon>Aphidoidea</taxon>
        <taxon>Aphididae</taxon>
        <taxon>Lachninae</taxon>
        <taxon>Cinara</taxon>
    </lineage>
</organism>
<accession>A0A5E4MUD8</accession>
<protein>
    <submittedName>
        <fullName evidence="3">Uncharacterized protein</fullName>
    </submittedName>
</protein>
<feature type="compositionally biased region" description="Low complexity" evidence="1">
    <location>
        <begin position="754"/>
        <end position="765"/>
    </location>
</feature>
<feature type="compositionally biased region" description="Polar residues" evidence="1">
    <location>
        <begin position="650"/>
        <end position="661"/>
    </location>
</feature>
<feature type="region of interest" description="Disordered" evidence="1">
    <location>
        <begin position="481"/>
        <end position="528"/>
    </location>
</feature>
<keyword evidence="4" id="KW-1185">Reference proteome</keyword>